<dbReference type="InterPro" id="IPR036397">
    <property type="entry name" value="RNaseH_sf"/>
</dbReference>
<dbReference type="GO" id="GO:0044774">
    <property type="term" value="P:mitotic DNA integrity checkpoint signaling"/>
    <property type="evidence" value="ECO:0007669"/>
    <property type="project" value="TreeGrafter"/>
</dbReference>
<dbReference type="Gene3D" id="1.10.10.1450">
    <property type="match status" value="1"/>
</dbReference>
<dbReference type="GO" id="GO:0015074">
    <property type="term" value="P:DNA integration"/>
    <property type="evidence" value="ECO:0007669"/>
    <property type="project" value="TreeGrafter"/>
</dbReference>
<dbReference type="AlphaFoldDB" id="A0AAV7KFI1"/>
<dbReference type="GO" id="GO:0000014">
    <property type="term" value="F:single-stranded DNA endodeoxyribonuclease activity"/>
    <property type="evidence" value="ECO:0007669"/>
    <property type="project" value="TreeGrafter"/>
</dbReference>
<dbReference type="GO" id="GO:0046975">
    <property type="term" value="F:histone H3K36 methyltransferase activity"/>
    <property type="evidence" value="ECO:0007669"/>
    <property type="project" value="TreeGrafter"/>
</dbReference>
<dbReference type="EMBL" id="JAKMXF010000044">
    <property type="protein sequence ID" value="KAI6659849.1"/>
    <property type="molecule type" value="Genomic_DNA"/>
</dbReference>
<dbReference type="Pfam" id="PF17906">
    <property type="entry name" value="HTH_48"/>
    <property type="match status" value="1"/>
</dbReference>
<dbReference type="PANTHER" id="PTHR46060">
    <property type="entry name" value="MARINER MOS1 TRANSPOSASE-LIKE PROTEIN"/>
    <property type="match status" value="1"/>
</dbReference>
<proteinExistence type="predicted"/>
<dbReference type="GO" id="GO:0005634">
    <property type="term" value="C:nucleus"/>
    <property type="evidence" value="ECO:0007669"/>
    <property type="project" value="TreeGrafter"/>
</dbReference>
<dbReference type="GO" id="GO:0042800">
    <property type="term" value="F:histone H3K4 methyltransferase activity"/>
    <property type="evidence" value="ECO:0007669"/>
    <property type="project" value="TreeGrafter"/>
</dbReference>
<protein>
    <submittedName>
        <fullName evidence="2">Transposase</fullName>
    </submittedName>
</protein>
<keyword evidence="3" id="KW-1185">Reference proteome</keyword>
<dbReference type="GO" id="GO:0035861">
    <property type="term" value="C:site of double-strand break"/>
    <property type="evidence" value="ECO:0007669"/>
    <property type="project" value="TreeGrafter"/>
</dbReference>
<dbReference type="GO" id="GO:0044547">
    <property type="term" value="F:DNA topoisomerase binding"/>
    <property type="evidence" value="ECO:0007669"/>
    <property type="project" value="TreeGrafter"/>
</dbReference>
<dbReference type="PANTHER" id="PTHR46060:SF2">
    <property type="entry name" value="HISTONE-LYSINE N-METHYLTRANSFERASE SETMAR"/>
    <property type="match status" value="1"/>
</dbReference>
<accession>A0AAV7KFI1</accession>
<dbReference type="InterPro" id="IPR041426">
    <property type="entry name" value="Mos1_HTH"/>
</dbReference>
<sequence>MENLNKKDFRAIIFYNFKRGLNVADCSCEIFSIFGDQSSTQSNIYKWYRQFRLGHTSLDDESRSRHPITAVTEENIDKVSKLVTEDRQITVRQLAFEVSVSSGTIETILHQYLGIKRVCSKLVPHLLNFEQKNRRLEFCRFMLLKYSKKDSRRWSEVITGDETWIYYYDIQSKQQSSKWIFEVEQPDTISKQTRAVGKRMFADFFSTRGIIEYVMLPEKHTVTATWYTENCLPQVFQAVKRLRPKTGLRGMKFHHGNAPAHTARKTKDYNKQSGLELIDHPPYSPDLAPCDFWLFPTIKRHLKGRRFDSETELSAAFLDAIDLIPESRYSSLFDMWLERYQRCIDANGEYFEHLK</sequence>
<dbReference type="Gene3D" id="3.30.420.10">
    <property type="entry name" value="Ribonuclease H-like superfamily/Ribonuclease H"/>
    <property type="match status" value="1"/>
</dbReference>
<comment type="caution">
    <text evidence="2">The sequence shown here is derived from an EMBL/GenBank/DDBJ whole genome shotgun (WGS) entry which is preliminary data.</text>
</comment>
<dbReference type="Proteomes" id="UP001165289">
    <property type="component" value="Unassembled WGS sequence"/>
</dbReference>
<dbReference type="GO" id="GO:0006303">
    <property type="term" value="P:double-strand break repair via nonhomologous end joining"/>
    <property type="evidence" value="ECO:0007669"/>
    <property type="project" value="TreeGrafter"/>
</dbReference>
<dbReference type="Pfam" id="PF01359">
    <property type="entry name" value="Transposase_1"/>
    <property type="match status" value="1"/>
</dbReference>
<dbReference type="InterPro" id="IPR052709">
    <property type="entry name" value="Transposase-MT_Hybrid"/>
</dbReference>
<dbReference type="InterPro" id="IPR001888">
    <property type="entry name" value="Transposase_1"/>
</dbReference>
<dbReference type="GO" id="GO:0003690">
    <property type="term" value="F:double-stranded DNA binding"/>
    <property type="evidence" value="ECO:0007669"/>
    <property type="project" value="TreeGrafter"/>
</dbReference>
<dbReference type="GO" id="GO:0000729">
    <property type="term" value="P:DNA double-strand break processing"/>
    <property type="evidence" value="ECO:0007669"/>
    <property type="project" value="TreeGrafter"/>
</dbReference>
<dbReference type="GO" id="GO:0000793">
    <property type="term" value="C:condensed chromosome"/>
    <property type="evidence" value="ECO:0007669"/>
    <property type="project" value="TreeGrafter"/>
</dbReference>
<reference evidence="2 3" key="1">
    <citation type="journal article" date="2023" name="BMC Biol.">
        <title>The compact genome of the sponge Oopsacas minuta (Hexactinellida) is lacking key metazoan core genes.</title>
        <authorList>
            <person name="Santini S."/>
            <person name="Schenkelaars Q."/>
            <person name="Jourda C."/>
            <person name="Duchesne M."/>
            <person name="Belahbib H."/>
            <person name="Rocher C."/>
            <person name="Selva M."/>
            <person name="Riesgo A."/>
            <person name="Vervoort M."/>
            <person name="Leys S.P."/>
            <person name="Kodjabachian L."/>
            <person name="Le Bivic A."/>
            <person name="Borchiellini C."/>
            <person name="Claverie J.M."/>
            <person name="Renard E."/>
        </authorList>
    </citation>
    <scope>NUCLEOTIDE SEQUENCE [LARGE SCALE GENOMIC DNA]</scope>
    <source>
        <strain evidence="2">SPO-2</strain>
    </source>
</reference>
<organism evidence="2 3">
    <name type="scientific">Oopsacas minuta</name>
    <dbReference type="NCBI Taxonomy" id="111878"/>
    <lineage>
        <taxon>Eukaryota</taxon>
        <taxon>Metazoa</taxon>
        <taxon>Porifera</taxon>
        <taxon>Hexactinellida</taxon>
        <taxon>Hexasterophora</taxon>
        <taxon>Lyssacinosida</taxon>
        <taxon>Leucopsacidae</taxon>
        <taxon>Oopsacas</taxon>
    </lineage>
</organism>
<dbReference type="GO" id="GO:0031297">
    <property type="term" value="P:replication fork processing"/>
    <property type="evidence" value="ECO:0007669"/>
    <property type="project" value="TreeGrafter"/>
</dbReference>
<evidence type="ECO:0000313" key="2">
    <source>
        <dbReference type="EMBL" id="KAI6659849.1"/>
    </source>
</evidence>
<gene>
    <name evidence="2" type="ORF">LOD99_14189</name>
</gene>
<feature type="domain" description="Mos1 transposase HTH" evidence="1">
    <location>
        <begin position="6"/>
        <end position="54"/>
    </location>
</feature>
<name>A0AAV7KFI1_9METZ</name>
<dbReference type="GO" id="GO:0003697">
    <property type="term" value="F:single-stranded DNA binding"/>
    <property type="evidence" value="ECO:0007669"/>
    <property type="project" value="TreeGrafter"/>
</dbReference>
<evidence type="ECO:0000313" key="3">
    <source>
        <dbReference type="Proteomes" id="UP001165289"/>
    </source>
</evidence>
<evidence type="ECO:0000259" key="1">
    <source>
        <dbReference type="Pfam" id="PF17906"/>
    </source>
</evidence>